<dbReference type="EMBL" id="BAABFU010000001">
    <property type="protein sequence ID" value="GAA4346001.1"/>
    <property type="molecule type" value="Genomic_DNA"/>
</dbReference>
<evidence type="ECO:0000256" key="7">
    <source>
        <dbReference type="SAM" id="MobiDB-lite"/>
    </source>
</evidence>
<comment type="subcellular location">
    <subcellularLocation>
        <location evidence="1">Cell outer membrane</location>
        <topology evidence="1">Lipid-anchor</topology>
    </subcellularLocation>
</comment>
<keyword evidence="2" id="KW-0732">Signal</keyword>
<evidence type="ECO:0000256" key="6">
    <source>
        <dbReference type="ARBA" id="ARBA00023288"/>
    </source>
</evidence>
<keyword evidence="9" id="KW-1185">Reference proteome</keyword>
<keyword evidence="6" id="KW-0449">Lipoprotein</keyword>
<evidence type="ECO:0000256" key="1">
    <source>
        <dbReference type="ARBA" id="ARBA00004459"/>
    </source>
</evidence>
<dbReference type="InterPro" id="IPR032831">
    <property type="entry name" value="LptM_cons"/>
</dbReference>
<dbReference type="Pfam" id="PF13627">
    <property type="entry name" value="LptM_cons"/>
    <property type="match status" value="1"/>
</dbReference>
<evidence type="ECO:0000256" key="4">
    <source>
        <dbReference type="ARBA" id="ARBA00023139"/>
    </source>
</evidence>
<organism evidence="8 9">
    <name type="scientific">Kangiella taiwanensis</name>
    <dbReference type="NCBI Taxonomy" id="1079179"/>
    <lineage>
        <taxon>Bacteria</taxon>
        <taxon>Pseudomonadati</taxon>
        <taxon>Pseudomonadota</taxon>
        <taxon>Gammaproteobacteria</taxon>
        <taxon>Kangiellales</taxon>
        <taxon>Kangiellaceae</taxon>
        <taxon>Kangiella</taxon>
    </lineage>
</organism>
<name>A0ABP8HW94_9GAMM</name>
<feature type="compositionally biased region" description="Basic and acidic residues" evidence="7">
    <location>
        <begin position="69"/>
        <end position="88"/>
    </location>
</feature>
<evidence type="ECO:0000256" key="2">
    <source>
        <dbReference type="ARBA" id="ARBA00022729"/>
    </source>
</evidence>
<evidence type="ECO:0000256" key="3">
    <source>
        <dbReference type="ARBA" id="ARBA00023136"/>
    </source>
</evidence>
<dbReference type="Proteomes" id="UP001501294">
    <property type="component" value="Unassembled WGS sequence"/>
</dbReference>
<protein>
    <recommendedName>
        <fullName evidence="10">Lipoprotein</fullName>
    </recommendedName>
</protein>
<evidence type="ECO:0000256" key="5">
    <source>
        <dbReference type="ARBA" id="ARBA00023237"/>
    </source>
</evidence>
<dbReference type="NCBIfam" id="NF047847">
    <property type="entry name" value="SS_mature_LptM"/>
    <property type="match status" value="1"/>
</dbReference>
<keyword evidence="3" id="KW-0472">Membrane</keyword>
<keyword evidence="4" id="KW-0564">Palmitate</keyword>
<sequence>MNIVPDVRLIAMTLAVKTKLLQDKAYFLNKTIMMTIKRLRQLGIMSLAVVFLAGCGQKGPLFMPEEEPEKPSENQKSEEKQVSEEGGQ</sequence>
<feature type="region of interest" description="Disordered" evidence="7">
    <location>
        <begin position="61"/>
        <end position="88"/>
    </location>
</feature>
<gene>
    <name evidence="8" type="ORF">GCM10023150_06890</name>
</gene>
<accession>A0ABP8HW94</accession>
<comment type="caution">
    <text evidence="8">The sequence shown here is derived from an EMBL/GenBank/DDBJ whole genome shotgun (WGS) entry which is preliminary data.</text>
</comment>
<reference evidence="9" key="1">
    <citation type="journal article" date="2019" name="Int. J. Syst. Evol. Microbiol.">
        <title>The Global Catalogue of Microorganisms (GCM) 10K type strain sequencing project: providing services to taxonomists for standard genome sequencing and annotation.</title>
        <authorList>
            <consortium name="The Broad Institute Genomics Platform"/>
            <consortium name="The Broad Institute Genome Sequencing Center for Infectious Disease"/>
            <person name="Wu L."/>
            <person name="Ma J."/>
        </authorList>
    </citation>
    <scope>NUCLEOTIDE SEQUENCE [LARGE SCALE GENOMIC DNA]</scope>
    <source>
        <strain evidence="9">JCM 17727</strain>
    </source>
</reference>
<evidence type="ECO:0000313" key="9">
    <source>
        <dbReference type="Proteomes" id="UP001501294"/>
    </source>
</evidence>
<evidence type="ECO:0008006" key="10">
    <source>
        <dbReference type="Google" id="ProtNLM"/>
    </source>
</evidence>
<keyword evidence="5" id="KW-0998">Cell outer membrane</keyword>
<proteinExistence type="predicted"/>
<evidence type="ECO:0000313" key="8">
    <source>
        <dbReference type="EMBL" id="GAA4346001.1"/>
    </source>
</evidence>